<dbReference type="RefSeq" id="WP_069799133.1">
    <property type="nucleotide sequence ID" value="NZ_CP034157.1"/>
</dbReference>
<evidence type="ECO:0000256" key="9">
    <source>
        <dbReference type="ARBA" id="ARBA00022898"/>
    </source>
</evidence>
<dbReference type="InterPro" id="IPR015422">
    <property type="entry name" value="PyrdxlP-dep_Trfase_small"/>
</dbReference>
<dbReference type="PATRIC" id="fig|237258.4.peg.217"/>
<evidence type="ECO:0000313" key="15">
    <source>
        <dbReference type="Proteomes" id="UP000095601"/>
    </source>
</evidence>
<comment type="cofactor">
    <cofactor evidence="1 12">
        <name>pyridoxal 5'-phosphate</name>
        <dbReference type="ChEBI" id="CHEBI:597326"/>
    </cofactor>
</comment>
<dbReference type="OrthoDB" id="9813612at2"/>
<evidence type="ECO:0000256" key="2">
    <source>
        <dbReference type="ARBA" id="ARBA00005011"/>
    </source>
</evidence>
<dbReference type="GO" id="GO:0004400">
    <property type="term" value="F:histidinol-phosphate transaminase activity"/>
    <property type="evidence" value="ECO:0007669"/>
    <property type="project" value="UniProtKB-UniRule"/>
</dbReference>
<comment type="pathway">
    <text evidence="2 12">Amino-acid biosynthesis; L-histidine biosynthesis; L-histidine from 5-phospho-alpha-D-ribose 1-diphosphate: step 7/9.</text>
</comment>
<comment type="similarity">
    <text evidence="4 12">Belongs to the class-II pyridoxal-phosphate-dependent aminotransferase family. Histidinol-phosphate aminotransferase subfamily.</text>
</comment>
<comment type="subunit">
    <text evidence="5 12">Homodimer.</text>
</comment>
<dbReference type="NCBIfam" id="TIGR01141">
    <property type="entry name" value="hisC"/>
    <property type="match status" value="1"/>
</dbReference>
<dbReference type="KEGG" id="cnr:EB819_05795"/>
<feature type="modified residue" description="N6-(pyridoxal phosphate)lysine" evidence="12">
    <location>
        <position position="204"/>
    </location>
</feature>
<comment type="catalytic activity">
    <reaction evidence="11 12">
        <text>L-histidinol phosphate + 2-oxoglutarate = 3-(imidazol-4-yl)-2-oxopropyl phosphate + L-glutamate</text>
        <dbReference type="Rhea" id="RHEA:23744"/>
        <dbReference type="ChEBI" id="CHEBI:16810"/>
        <dbReference type="ChEBI" id="CHEBI:29985"/>
        <dbReference type="ChEBI" id="CHEBI:57766"/>
        <dbReference type="ChEBI" id="CHEBI:57980"/>
        <dbReference type="EC" id="2.6.1.9"/>
    </reaction>
</comment>
<evidence type="ECO:0000256" key="5">
    <source>
        <dbReference type="ARBA" id="ARBA00011738"/>
    </source>
</evidence>
<keyword evidence="10 12" id="KW-0368">Histidine biosynthesis</keyword>
<dbReference type="SUPFAM" id="SSF53383">
    <property type="entry name" value="PLP-dependent transferases"/>
    <property type="match status" value="1"/>
</dbReference>
<dbReference type="GO" id="GO:0030170">
    <property type="term" value="F:pyridoxal phosphate binding"/>
    <property type="evidence" value="ECO:0007669"/>
    <property type="project" value="InterPro"/>
</dbReference>
<evidence type="ECO:0000256" key="4">
    <source>
        <dbReference type="ARBA" id="ARBA00007970"/>
    </source>
</evidence>
<keyword evidence="15" id="KW-1185">Reference proteome</keyword>
<dbReference type="InterPro" id="IPR015424">
    <property type="entry name" value="PyrdxlP-dep_Trfase"/>
</dbReference>
<name>A0A1E5UD23_9FLAO</name>
<dbReference type="PROSITE" id="PS00599">
    <property type="entry name" value="AA_TRANSFER_CLASS_2"/>
    <property type="match status" value="1"/>
</dbReference>
<protein>
    <recommendedName>
        <fullName evidence="12">Histidinol-phosphate aminotransferase</fullName>
        <ecNumber evidence="12">2.6.1.9</ecNumber>
    </recommendedName>
    <alternativeName>
        <fullName evidence="12">Imidazole acetol-phosphate transaminase</fullName>
    </alternativeName>
</protein>
<evidence type="ECO:0000256" key="12">
    <source>
        <dbReference type="HAMAP-Rule" id="MF_01023"/>
    </source>
</evidence>
<dbReference type="Pfam" id="PF00155">
    <property type="entry name" value="Aminotran_1_2"/>
    <property type="match status" value="1"/>
</dbReference>
<dbReference type="InterPro" id="IPR001917">
    <property type="entry name" value="Aminotrans_II_pyridoxalP_BS"/>
</dbReference>
<evidence type="ECO:0000256" key="8">
    <source>
        <dbReference type="ARBA" id="ARBA00022679"/>
    </source>
</evidence>
<feature type="domain" description="Aminotransferase class I/classII large" evidence="13">
    <location>
        <begin position="24"/>
        <end position="337"/>
    </location>
</feature>
<evidence type="ECO:0000256" key="6">
    <source>
        <dbReference type="ARBA" id="ARBA00022576"/>
    </source>
</evidence>
<dbReference type="InterPro" id="IPR004839">
    <property type="entry name" value="Aminotransferase_I/II_large"/>
</dbReference>
<comment type="caution">
    <text evidence="14">The sequence shown here is derived from an EMBL/GenBank/DDBJ whole genome shotgun (WGS) entry which is preliminary data.</text>
</comment>
<dbReference type="InterPro" id="IPR005861">
    <property type="entry name" value="HisP_aminotrans"/>
</dbReference>
<evidence type="ECO:0000259" key="13">
    <source>
        <dbReference type="Pfam" id="PF00155"/>
    </source>
</evidence>
<evidence type="ECO:0000256" key="10">
    <source>
        <dbReference type="ARBA" id="ARBA00023102"/>
    </source>
</evidence>
<keyword evidence="8 12" id="KW-0808">Transferase</keyword>
<dbReference type="PANTHER" id="PTHR42885:SF2">
    <property type="entry name" value="HISTIDINOL-PHOSPHATE AMINOTRANSFERASE"/>
    <property type="match status" value="1"/>
</dbReference>
<dbReference type="PANTHER" id="PTHR42885">
    <property type="entry name" value="HISTIDINOL-PHOSPHATE AMINOTRANSFERASE-RELATED"/>
    <property type="match status" value="1"/>
</dbReference>
<evidence type="ECO:0000256" key="3">
    <source>
        <dbReference type="ARBA" id="ARBA00005189"/>
    </source>
</evidence>
<dbReference type="Gene3D" id="3.90.1150.10">
    <property type="entry name" value="Aspartate Aminotransferase, domain 1"/>
    <property type="match status" value="1"/>
</dbReference>
<gene>
    <name evidence="12 14" type="primary">hisC</name>
    <name evidence="14" type="ORF">BHF72_0019</name>
</gene>
<dbReference type="InterPro" id="IPR015421">
    <property type="entry name" value="PyrdxlP-dep_Trfase_major"/>
</dbReference>
<keyword evidence="7 12" id="KW-0028">Amino-acid biosynthesis</keyword>
<dbReference type="GO" id="GO:0000105">
    <property type="term" value="P:L-histidine biosynthetic process"/>
    <property type="evidence" value="ECO:0007669"/>
    <property type="project" value="UniProtKB-UniRule"/>
</dbReference>
<keyword evidence="9 12" id="KW-0663">Pyridoxal phosphate</keyword>
<evidence type="ECO:0000313" key="14">
    <source>
        <dbReference type="EMBL" id="OEL10824.1"/>
    </source>
</evidence>
<dbReference type="AlphaFoldDB" id="A0A1E5UD23"/>
<dbReference type="STRING" id="237258.SAMN04489756_10720"/>
<evidence type="ECO:0000256" key="7">
    <source>
        <dbReference type="ARBA" id="ARBA00022605"/>
    </source>
</evidence>
<comment type="pathway">
    <text evidence="3">Lipid metabolism.</text>
</comment>
<evidence type="ECO:0000256" key="11">
    <source>
        <dbReference type="ARBA" id="ARBA00047481"/>
    </source>
</evidence>
<sequence>MEFKLENLVRENLKNLKPYTSLRDSQNFEAPVFLEANENPFGEFNRYPDSTQKKLKEKLSELKNINPKNLFIGNGSDELIDLIIKAFCEPKKDEILVMNPSFVMYSFYAKINDNKVNALELDENFQINKEDFLQKIQNENLKVLFLCSPNNPTGNELDDLEFFIDNFSGIVVLDEAYIEFSSRKSAISWLEKYPNLIVLQTLSKAYGMAGLRIGIGAASTEIATLMNTIKGPYNVNSLSQKIALEQLNDEKVFKENLEQILAEREFLKVELNQLDFVKKIYPTEANFFLIKVENPIEIYEFLLAQNILTSLRHPQIENALRINVGSKEENQKLIETLKNYKN</sequence>
<proteinExistence type="inferred from homology"/>
<dbReference type="CDD" id="cd00609">
    <property type="entry name" value="AAT_like"/>
    <property type="match status" value="1"/>
</dbReference>
<dbReference type="Gene3D" id="3.40.640.10">
    <property type="entry name" value="Type I PLP-dependent aspartate aminotransferase-like (Major domain)"/>
    <property type="match status" value="1"/>
</dbReference>
<reference evidence="14 15" key="1">
    <citation type="submission" date="2016-09" db="EMBL/GenBank/DDBJ databases">
        <authorList>
            <person name="Capua I."/>
            <person name="De Benedictis P."/>
            <person name="Joannis T."/>
            <person name="Lombin L.H."/>
            <person name="Cattoli G."/>
        </authorList>
    </citation>
    <scope>NUCLEOTIDE SEQUENCE [LARGE SCALE GENOMIC DNA]</scope>
    <source>
        <strain evidence="14 15">NRS-1</strain>
    </source>
</reference>
<evidence type="ECO:0000256" key="1">
    <source>
        <dbReference type="ARBA" id="ARBA00001933"/>
    </source>
</evidence>
<dbReference type="EMBL" id="MKGI01000071">
    <property type="protein sequence ID" value="OEL10824.1"/>
    <property type="molecule type" value="Genomic_DNA"/>
</dbReference>
<dbReference type="Proteomes" id="UP000095601">
    <property type="component" value="Unassembled WGS sequence"/>
</dbReference>
<dbReference type="EC" id="2.6.1.9" evidence="12"/>
<dbReference type="UniPathway" id="UPA00031">
    <property type="reaction ID" value="UER00012"/>
</dbReference>
<organism evidence="14 15">
    <name type="scientific">Cloacibacterium normanense</name>
    <dbReference type="NCBI Taxonomy" id="237258"/>
    <lineage>
        <taxon>Bacteria</taxon>
        <taxon>Pseudomonadati</taxon>
        <taxon>Bacteroidota</taxon>
        <taxon>Flavobacteriia</taxon>
        <taxon>Flavobacteriales</taxon>
        <taxon>Weeksellaceae</taxon>
    </lineage>
</organism>
<dbReference type="HAMAP" id="MF_01023">
    <property type="entry name" value="HisC_aminotrans_2"/>
    <property type="match status" value="1"/>
</dbReference>
<keyword evidence="6 12" id="KW-0032">Aminotransferase</keyword>
<accession>A0A1E5UD23</accession>